<gene>
    <name evidence="1" type="ORF">DO021_20970</name>
</gene>
<dbReference type="EMBL" id="QLNI01000066">
    <property type="protein sequence ID" value="RAM00092.1"/>
    <property type="molecule type" value="Genomic_DNA"/>
</dbReference>
<name>A0A328F9L7_9BACT</name>
<dbReference type="AlphaFoldDB" id="A0A328F9L7"/>
<dbReference type="Proteomes" id="UP000248798">
    <property type="component" value="Unassembled WGS sequence"/>
</dbReference>
<evidence type="ECO:0000313" key="2">
    <source>
        <dbReference type="Proteomes" id="UP000248798"/>
    </source>
</evidence>
<evidence type="ECO:0000313" key="1">
    <source>
        <dbReference type="EMBL" id="RAM00092.1"/>
    </source>
</evidence>
<proteinExistence type="predicted"/>
<comment type="caution">
    <text evidence="1">The sequence shown here is derived from an EMBL/GenBank/DDBJ whole genome shotgun (WGS) entry which is preliminary data.</text>
</comment>
<reference evidence="1 2" key="1">
    <citation type="submission" date="2018-06" db="EMBL/GenBank/DDBJ databases">
        <title>Complete Genome Sequence of Desulfobacter hydrogenophilus (DSM3380).</title>
        <authorList>
            <person name="Marietou A."/>
            <person name="Schreiber L."/>
            <person name="Marshall I."/>
            <person name="Jorgensen B."/>
        </authorList>
    </citation>
    <scope>NUCLEOTIDE SEQUENCE [LARGE SCALE GENOMIC DNA]</scope>
    <source>
        <strain evidence="1 2">DSM 3380</strain>
    </source>
</reference>
<protein>
    <submittedName>
        <fullName evidence="1">Uncharacterized protein</fullName>
    </submittedName>
</protein>
<sequence>MKNYFPCKVLKKNKKKCLTAVSDSGIFRRSSRGDKAKRFSSGSFFLQGLIFENWSVKKKRAGQ</sequence>
<organism evidence="1 2">
    <name type="scientific">Desulfobacter hydrogenophilus</name>
    <dbReference type="NCBI Taxonomy" id="2291"/>
    <lineage>
        <taxon>Bacteria</taxon>
        <taxon>Pseudomonadati</taxon>
        <taxon>Thermodesulfobacteriota</taxon>
        <taxon>Desulfobacteria</taxon>
        <taxon>Desulfobacterales</taxon>
        <taxon>Desulfobacteraceae</taxon>
        <taxon>Desulfobacter</taxon>
    </lineage>
</organism>
<accession>A0A328F9L7</accession>